<name>A0A165CWZ3_EXIGL</name>
<dbReference type="InParanoid" id="A0A165CWZ3"/>
<keyword evidence="2" id="KW-1185">Reference proteome</keyword>
<gene>
    <name evidence="1" type="ORF">EXIGLDRAFT_316479</name>
</gene>
<protein>
    <submittedName>
        <fullName evidence="1">Uncharacterized protein</fullName>
    </submittedName>
</protein>
<accession>A0A165CWZ3</accession>
<dbReference type="EMBL" id="KV426277">
    <property type="protein sequence ID" value="KZV83333.1"/>
    <property type="molecule type" value="Genomic_DNA"/>
</dbReference>
<proteinExistence type="predicted"/>
<organism evidence="1 2">
    <name type="scientific">Exidia glandulosa HHB12029</name>
    <dbReference type="NCBI Taxonomy" id="1314781"/>
    <lineage>
        <taxon>Eukaryota</taxon>
        <taxon>Fungi</taxon>
        <taxon>Dikarya</taxon>
        <taxon>Basidiomycota</taxon>
        <taxon>Agaricomycotina</taxon>
        <taxon>Agaricomycetes</taxon>
        <taxon>Auriculariales</taxon>
        <taxon>Exidiaceae</taxon>
        <taxon>Exidia</taxon>
    </lineage>
</organism>
<reference evidence="1 2" key="1">
    <citation type="journal article" date="2016" name="Mol. Biol. Evol.">
        <title>Comparative Genomics of Early-Diverging Mushroom-Forming Fungi Provides Insights into the Origins of Lignocellulose Decay Capabilities.</title>
        <authorList>
            <person name="Nagy L.G."/>
            <person name="Riley R."/>
            <person name="Tritt A."/>
            <person name="Adam C."/>
            <person name="Daum C."/>
            <person name="Floudas D."/>
            <person name="Sun H."/>
            <person name="Yadav J.S."/>
            <person name="Pangilinan J."/>
            <person name="Larsson K.H."/>
            <person name="Matsuura K."/>
            <person name="Barry K."/>
            <person name="Labutti K."/>
            <person name="Kuo R."/>
            <person name="Ohm R.A."/>
            <person name="Bhattacharya S.S."/>
            <person name="Shirouzu T."/>
            <person name="Yoshinaga Y."/>
            <person name="Martin F.M."/>
            <person name="Grigoriev I.V."/>
            <person name="Hibbett D.S."/>
        </authorList>
    </citation>
    <scope>NUCLEOTIDE SEQUENCE [LARGE SCALE GENOMIC DNA]</scope>
    <source>
        <strain evidence="1 2">HHB12029</strain>
    </source>
</reference>
<evidence type="ECO:0000313" key="1">
    <source>
        <dbReference type="EMBL" id="KZV83333.1"/>
    </source>
</evidence>
<dbReference type="AlphaFoldDB" id="A0A165CWZ3"/>
<dbReference type="Proteomes" id="UP000077266">
    <property type="component" value="Unassembled WGS sequence"/>
</dbReference>
<sequence>MTCPSRLRMRSNQRVRHLQVTCVGEPAGWRALAERKTCKVPSLVGKPALAERETRSALQRSRSCKRASQSSRQILPTISIAGVLDQPFTPSAEIIRSIFSIRNARYYPQIALCAVSRS</sequence>
<evidence type="ECO:0000313" key="2">
    <source>
        <dbReference type="Proteomes" id="UP000077266"/>
    </source>
</evidence>